<sequence>MQANHLHEKTRLGPVHLKVSELDRSVRFYGEVVGLRELHRASGRAVLTVGGDESPLVVLHELPNAIVMPRRTTAGLYHFALLVPNRGALGLSLRHLLTCGIHVGHSDHLVSEALYIQDPDNNGIEIYADRPRETWRRDESGRYVITTDPLDLDGLLEEAGDSPWEGLPAGTSIGHIHFHVSDLLEARRFYIETLGFDLMASRDSAMFVSAGGYHHHVGLNTWAGVGAPAAADDAAGLAYYTLVAPTPEELERTTARLRQAGIALEQDGKAWFARDPFGITVRLTSEEAIPRG</sequence>
<dbReference type="Pfam" id="PF00903">
    <property type="entry name" value="Glyoxalase"/>
    <property type="match status" value="2"/>
</dbReference>
<feature type="domain" description="VOC" evidence="1">
    <location>
        <begin position="11"/>
        <end position="129"/>
    </location>
</feature>
<dbReference type="EMBL" id="WNZX01000001">
    <property type="protein sequence ID" value="MUG69487.1"/>
    <property type="molecule type" value="Genomic_DNA"/>
</dbReference>
<dbReference type="RefSeq" id="WP_155613944.1">
    <property type="nucleotide sequence ID" value="NZ_WNZX01000001.1"/>
</dbReference>
<keyword evidence="3" id="KW-1185">Reference proteome</keyword>
<evidence type="ECO:0000313" key="3">
    <source>
        <dbReference type="Proteomes" id="UP000450917"/>
    </source>
</evidence>
<dbReference type="PANTHER" id="PTHR43279">
    <property type="entry name" value="CATECHOL-2,3-DIOXYGENASE"/>
    <property type="match status" value="1"/>
</dbReference>
<organism evidence="2 3">
    <name type="scientific">Paenibacillus validus</name>
    <dbReference type="NCBI Taxonomy" id="44253"/>
    <lineage>
        <taxon>Bacteria</taxon>
        <taxon>Bacillati</taxon>
        <taxon>Bacillota</taxon>
        <taxon>Bacilli</taxon>
        <taxon>Bacillales</taxon>
        <taxon>Paenibacillaceae</taxon>
        <taxon>Paenibacillus</taxon>
    </lineage>
</organism>
<feature type="domain" description="VOC" evidence="1">
    <location>
        <begin position="172"/>
        <end position="292"/>
    </location>
</feature>
<name>A0A7X3CQS1_9BACL</name>
<dbReference type="PROSITE" id="PS51819">
    <property type="entry name" value="VOC"/>
    <property type="match status" value="2"/>
</dbReference>
<proteinExistence type="predicted"/>
<reference evidence="2 3" key="1">
    <citation type="submission" date="2019-11" db="EMBL/GenBank/DDBJ databases">
        <title>Draft genome sequences of five Paenibacillus species of dairy origin.</title>
        <authorList>
            <person name="Olajide A.M."/>
            <person name="Chen S."/>
            <person name="Lapointe G."/>
        </authorList>
    </citation>
    <scope>NUCLEOTIDE SEQUENCE [LARGE SCALE GENOMIC DNA]</scope>
    <source>
        <strain evidence="2 3">2CS3</strain>
    </source>
</reference>
<dbReference type="AlphaFoldDB" id="A0A7X3CQS1"/>
<dbReference type="InterPro" id="IPR004360">
    <property type="entry name" value="Glyas_Fos-R_dOase_dom"/>
</dbReference>
<dbReference type="PANTHER" id="PTHR43279:SF1">
    <property type="entry name" value="CATECHOL-2,3-DIOXYGENASE"/>
    <property type="match status" value="1"/>
</dbReference>
<dbReference type="SUPFAM" id="SSF54593">
    <property type="entry name" value="Glyoxalase/Bleomycin resistance protein/Dihydroxybiphenyl dioxygenase"/>
    <property type="match status" value="2"/>
</dbReference>
<dbReference type="InterPro" id="IPR029068">
    <property type="entry name" value="Glyas_Bleomycin-R_OHBP_Dase"/>
</dbReference>
<dbReference type="InterPro" id="IPR037523">
    <property type="entry name" value="VOC_core"/>
</dbReference>
<dbReference type="Proteomes" id="UP000450917">
    <property type="component" value="Unassembled WGS sequence"/>
</dbReference>
<gene>
    <name evidence="2" type="ORF">GNP93_02230</name>
</gene>
<dbReference type="Gene3D" id="3.10.180.10">
    <property type="entry name" value="2,3-Dihydroxybiphenyl 1,2-Dioxygenase, domain 1"/>
    <property type="match status" value="2"/>
</dbReference>
<evidence type="ECO:0000313" key="2">
    <source>
        <dbReference type="EMBL" id="MUG69487.1"/>
    </source>
</evidence>
<accession>A0A7X3CQS1</accession>
<comment type="caution">
    <text evidence="2">The sequence shown here is derived from an EMBL/GenBank/DDBJ whole genome shotgun (WGS) entry which is preliminary data.</text>
</comment>
<evidence type="ECO:0000259" key="1">
    <source>
        <dbReference type="PROSITE" id="PS51819"/>
    </source>
</evidence>
<protein>
    <submittedName>
        <fullName evidence="2">Glyoxalase</fullName>
    </submittedName>
</protein>